<organism evidence="10">
    <name type="scientific">Camponotus floridanus</name>
    <name type="common">Florida carpenter ant</name>
    <dbReference type="NCBI Taxonomy" id="104421"/>
    <lineage>
        <taxon>Eukaryota</taxon>
        <taxon>Metazoa</taxon>
        <taxon>Ecdysozoa</taxon>
        <taxon>Arthropoda</taxon>
        <taxon>Hexapoda</taxon>
        <taxon>Insecta</taxon>
        <taxon>Pterygota</taxon>
        <taxon>Neoptera</taxon>
        <taxon>Endopterygota</taxon>
        <taxon>Hymenoptera</taxon>
        <taxon>Apocrita</taxon>
        <taxon>Aculeata</taxon>
        <taxon>Formicoidea</taxon>
        <taxon>Formicidae</taxon>
        <taxon>Formicinae</taxon>
        <taxon>Camponotus</taxon>
    </lineage>
</organism>
<protein>
    <submittedName>
        <fullName evidence="9">Uncharacterized protein</fullName>
    </submittedName>
</protein>
<feature type="non-terminal residue" evidence="9">
    <location>
        <position position="52"/>
    </location>
</feature>
<evidence type="ECO:0000256" key="3">
    <source>
        <dbReference type="ARBA" id="ARBA00022692"/>
    </source>
</evidence>
<evidence type="ECO:0000256" key="7">
    <source>
        <dbReference type="ARBA" id="ARBA00023170"/>
    </source>
</evidence>
<keyword evidence="8" id="KW-0807">Transducer</keyword>
<keyword evidence="6" id="KW-0472">Membrane</keyword>
<keyword evidence="5" id="KW-1133">Transmembrane helix</keyword>
<keyword evidence="3" id="KW-0812">Transmembrane</keyword>
<evidence type="ECO:0000256" key="5">
    <source>
        <dbReference type="ARBA" id="ARBA00022989"/>
    </source>
</evidence>
<dbReference type="GO" id="GO:0016020">
    <property type="term" value="C:membrane"/>
    <property type="evidence" value="ECO:0007669"/>
    <property type="project" value="UniProtKB-SubCell"/>
</dbReference>
<dbReference type="Proteomes" id="UP000000311">
    <property type="component" value="Unassembled WGS sequence"/>
</dbReference>
<feature type="non-terminal residue" evidence="9">
    <location>
        <position position="1"/>
    </location>
</feature>
<evidence type="ECO:0000256" key="8">
    <source>
        <dbReference type="ARBA" id="ARBA00023224"/>
    </source>
</evidence>
<evidence type="ECO:0000313" key="9">
    <source>
        <dbReference type="EMBL" id="EFN70664.1"/>
    </source>
</evidence>
<reference evidence="9 10" key="1">
    <citation type="journal article" date="2010" name="Science">
        <title>Genomic comparison of the ants Camponotus floridanus and Harpegnathos saltator.</title>
        <authorList>
            <person name="Bonasio R."/>
            <person name="Zhang G."/>
            <person name="Ye C."/>
            <person name="Mutti N.S."/>
            <person name="Fang X."/>
            <person name="Qin N."/>
            <person name="Donahue G."/>
            <person name="Yang P."/>
            <person name="Li Q."/>
            <person name="Li C."/>
            <person name="Zhang P."/>
            <person name="Huang Z."/>
            <person name="Berger S.L."/>
            <person name="Reinberg D."/>
            <person name="Wang J."/>
            <person name="Liebig J."/>
        </authorList>
    </citation>
    <scope>NUCLEOTIDE SEQUENCE [LARGE SCALE GENOMIC DNA]</scope>
    <source>
        <strain evidence="10">C129</strain>
    </source>
</reference>
<dbReference type="InterPro" id="IPR004117">
    <property type="entry name" value="7tm6_olfct_rcpt"/>
</dbReference>
<keyword evidence="4" id="KW-0552">Olfaction</keyword>
<dbReference type="EMBL" id="GL437329">
    <property type="protein sequence ID" value="EFN70664.1"/>
    <property type="molecule type" value="Genomic_DNA"/>
</dbReference>
<evidence type="ECO:0000256" key="4">
    <source>
        <dbReference type="ARBA" id="ARBA00022725"/>
    </source>
</evidence>
<sequence>EKLYRAVYDLEWYQWKSTQARNLILLMIQTQEPFRITAGKIVPLTMTTFCNV</sequence>
<dbReference type="InParanoid" id="E2A7G7"/>
<dbReference type="GO" id="GO:0007165">
    <property type="term" value="P:signal transduction"/>
    <property type="evidence" value="ECO:0007669"/>
    <property type="project" value="UniProtKB-KW"/>
</dbReference>
<evidence type="ECO:0000313" key="10">
    <source>
        <dbReference type="Proteomes" id="UP000000311"/>
    </source>
</evidence>
<keyword evidence="2" id="KW-0716">Sensory transduction</keyword>
<dbReference type="GO" id="GO:0005549">
    <property type="term" value="F:odorant binding"/>
    <property type="evidence" value="ECO:0007669"/>
    <property type="project" value="InterPro"/>
</dbReference>
<gene>
    <name evidence="9" type="ORF">EAG_03853</name>
</gene>
<dbReference type="OrthoDB" id="7634903at2759"/>
<evidence type="ECO:0000256" key="6">
    <source>
        <dbReference type="ARBA" id="ARBA00023136"/>
    </source>
</evidence>
<evidence type="ECO:0000256" key="1">
    <source>
        <dbReference type="ARBA" id="ARBA00004141"/>
    </source>
</evidence>
<proteinExistence type="predicted"/>
<dbReference type="AlphaFoldDB" id="E2A7G7"/>
<name>E2A7G7_CAMFO</name>
<evidence type="ECO:0000256" key="2">
    <source>
        <dbReference type="ARBA" id="ARBA00022606"/>
    </source>
</evidence>
<keyword evidence="7" id="KW-0675">Receptor</keyword>
<keyword evidence="10" id="KW-1185">Reference proteome</keyword>
<dbReference type="GO" id="GO:0004984">
    <property type="term" value="F:olfactory receptor activity"/>
    <property type="evidence" value="ECO:0007669"/>
    <property type="project" value="InterPro"/>
</dbReference>
<accession>E2A7G7</accession>
<dbReference type="Pfam" id="PF02949">
    <property type="entry name" value="7tm_6"/>
    <property type="match status" value="1"/>
</dbReference>
<comment type="subcellular location">
    <subcellularLocation>
        <location evidence="1">Membrane</location>
        <topology evidence="1">Multi-pass membrane protein</topology>
    </subcellularLocation>
</comment>